<evidence type="ECO:0000313" key="4">
    <source>
        <dbReference type="EMBL" id="KAJ9604534.1"/>
    </source>
</evidence>
<proteinExistence type="inferred from homology"/>
<dbReference type="GO" id="GO:0005634">
    <property type="term" value="C:nucleus"/>
    <property type="evidence" value="ECO:0007669"/>
    <property type="project" value="TreeGrafter"/>
</dbReference>
<dbReference type="GO" id="GO:0005737">
    <property type="term" value="C:cytoplasm"/>
    <property type="evidence" value="ECO:0007669"/>
    <property type="project" value="TreeGrafter"/>
</dbReference>
<dbReference type="EMBL" id="JAPDRK010000018">
    <property type="protein sequence ID" value="KAJ9604534.1"/>
    <property type="molecule type" value="Genomic_DNA"/>
</dbReference>
<dbReference type="AlphaFoldDB" id="A0AA39CDS1"/>
<sequence length="418" mass="46612">MADEIEQVSLTFLEPLKTVHETRSEEVFVRAFVVEIPTKLTSKALSIVKPIIPSGGKHPSFGHFRRVCTLSHLPEDLTWRRDYDARGLQTVFLLVPNTIVPWENIKATFEPHIDVEGLPRCFDAVVPRHAPLSAEQATLWSERYWPAIYNPAAQVIQDCPPLHHLRKTRAALEVPAADKYMELALTAAGQAVEHGHGRGIGAVVVEPDTGAVVAVAGDARWWCIESEIRHSPTHDEGEGKAEWHAVMRVVAMVANKELRRRIDAGGHLKFRDTCTESPAGQPLTPIEIHYEEEDEPLRDLTAGLGNIVLDANTTDTLPEKRNGPRNEGYLCSGLDLYLTHEPCVCCAMAMIHSRFRACVFARKMTGTGGLCAEPGKNRLGYGLFWRRELNWRVMTFQHTVLAAQAGEESRMDTAIFHA</sequence>
<gene>
    <name evidence="4" type="ORF">H2200_010647</name>
</gene>
<dbReference type="PANTHER" id="PTHR11079">
    <property type="entry name" value="CYTOSINE DEAMINASE FAMILY MEMBER"/>
    <property type="match status" value="1"/>
</dbReference>
<dbReference type="SUPFAM" id="SSF53927">
    <property type="entry name" value="Cytidine deaminase-like"/>
    <property type="match status" value="1"/>
</dbReference>
<comment type="caution">
    <text evidence="4">The sequence shown here is derived from an EMBL/GenBank/DDBJ whole genome shotgun (WGS) entry which is preliminary data.</text>
</comment>
<comment type="similarity">
    <text evidence="2">Belongs to the cytidine and deoxycytidylate deaminase family. ADAT3 subfamily.</text>
</comment>
<dbReference type="Proteomes" id="UP001172673">
    <property type="component" value="Unassembled WGS sequence"/>
</dbReference>
<name>A0AA39CDS1_9EURO</name>
<dbReference type="GO" id="GO:0052717">
    <property type="term" value="F:tRNA-specific adenosine-34 deaminase activity"/>
    <property type="evidence" value="ECO:0007669"/>
    <property type="project" value="TreeGrafter"/>
</dbReference>
<dbReference type="InterPro" id="IPR002125">
    <property type="entry name" value="CMP_dCMP_dom"/>
</dbReference>
<dbReference type="InterPro" id="IPR016193">
    <property type="entry name" value="Cytidine_deaminase-like"/>
</dbReference>
<dbReference type="Gene3D" id="3.40.140.10">
    <property type="entry name" value="Cytidine Deaminase, domain 2"/>
    <property type="match status" value="1"/>
</dbReference>
<evidence type="ECO:0000259" key="3">
    <source>
        <dbReference type="PROSITE" id="PS51747"/>
    </source>
</evidence>
<evidence type="ECO:0000256" key="2">
    <source>
        <dbReference type="ARBA" id="ARBA00038160"/>
    </source>
</evidence>
<evidence type="ECO:0000313" key="5">
    <source>
        <dbReference type="Proteomes" id="UP001172673"/>
    </source>
</evidence>
<dbReference type="GO" id="GO:0008033">
    <property type="term" value="P:tRNA processing"/>
    <property type="evidence" value="ECO:0007669"/>
    <property type="project" value="UniProtKB-KW"/>
</dbReference>
<feature type="domain" description="CMP/dCMP-type deaminase" evidence="3">
    <location>
        <begin position="175"/>
        <end position="373"/>
    </location>
</feature>
<keyword evidence="5" id="KW-1185">Reference proteome</keyword>
<protein>
    <recommendedName>
        <fullName evidence="3">CMP/dCMP-type deaminase domain-containing protein</fullName>
    </recommendedName>
</protein>
<dbReference type="PANTHER" id="PTHR11079:SF156">
    <property type="entry name" value="INACTIVE TRNA-SPECIFIC ADENOSINE DEAMINASE-LIKE PROTEIN 3-RELATED"/>
    <property type="match status" value="1"/>
</dbReference>
<evidence type="ECO:0000256" key="1">
    <source>
        <dbReference type="ARBA" id="ARBA00022694"/>
    </source>
</evidence>
<organism evidence="4 5">
    <name type="scientific">Cladophialophora chaetospira</name>
    <dbReference type="NCBI Taxonomy" id="386627"/>
    <lineage>
        <taxon>Eukaryota</taxon>
        <taxon>Fungi</taxon>
        <taxon>Dikarya</taxon>
        <taxon>Ascomycota</taxon>
        <taxon>Pezizomycotina</taxon>
        <taxon>Eurotiomycetes</taxon>
        <taxon>Chaetothyriomycetidae</taxon>
        <taxon>Chaetothyriales</taxon>
        <taxon>Herpotrichiellaceae</taxon>
        <taxon>Cladophialophora</taxon>
    </lineage>
</organism>
<dbReference type="PROSITE" id="PS51747">
    <property type="entry name" value="CYT_DCMP_DEAMINASES_2"/>
    <property type="match status" value="1"/>
</dbReference>
<reference evidence="4" key="1">
    <citation type="submission" date="2022-10" db="EMBL/GenBank/DDBJ databases">
        <title>Culturing micro-colonial fungi from biological soil crusts in the Mojave desert and describing Neophaeococcomyces mojavensis, and introducing the new genera and species Taxawa tesnikishii.</title>
        <authorList>
            <person name="Kurbessoian T."/>
            <person name="Stajich J.E."/>
        </authorList>
    </citation>
    <scope>NUCLEOTIDE SEQUENCE</scope>
    <source>
        <strain evidence="4">TK_41</strain>
    </source>
</reference>
<keyword evidence="1" id="KW-0819">tRNA processing</keyword>
<accession>A0AA39CDS1</accession>